<proteinExistence type="predicted"/>
<comment type="caution">
    <text evidence="1">The sequence shown here is derived from an EMBL/GenBank/DDBJ whole genome shotgun (WGS) entry which is preliminary data.</text>
</comment>
<protein>
    <submittedName>
        <fullName evidence="1">Uncharacterized protein</fullName>
    </submittedName>
</protein>
<accession>A0ACC0CJ17</accession>
<name>A0ACC0CJ17_9PEZI</name>
<sequence>MSSSHGARIEQYSLQRHYYEVPPPDIDVMWECMGDLVADWWHTYNVMYNGHLANNYTVSILNNAYFTTIANLSNIQEPRMKHRDMIVDNYKRAGGLLSTLERIGFNLITNIQVYCAIQTALLAKGVRLTFPLENPVTVDRPNEAGWDELFSNNVLLIGQRKLLDEYRNELRNAWIQKIVIIVRDNPDTVGFHAFYMVTHLARARPQATQTPSPLAWVTRYPGS</sequence>
<organism evidence="1 2">
    <name type="scientific">Hypoxylon rubiginosum</name>
    <dbReference type="NCBI Taxonomy" id="110542"/>
    <lineage>
        <taxon>Eukaryota</taxon>
        <taxon>Fungi</taxon>
        <taxon>Dikarya</taxon>
        <taxon>Ascomycota</taxon>
        <taxon>Pezizomycotina</taxon>
        <taxon>Sordariomycetes</taxon>
        <taxon>Xylariomycetidae</taxon>
        <taxon>Xylariales</taxon>
        <taxon>Hypoxylaceae</taxon>
        <taxon>Hypoxylon</taxon>
    </lineage>
</organism>
<reference evidence="1 2" key="1">
    <citation type="journal article" date="2022" name="New Phytol.">
        <title>Ecological generalism drives hyperdiversity of secondary metabolite gene clusters in xylarialean endophytes.</title>
        <authorList>
            <person name="Franco M.E.E."/>
            <person name="Wisecaver J.H."/>
            <person name="Arnold A.E."/>
            <person name="Ju Y.M."/>
            <person name="Slot J.C."/>
            <person name="Ahrendt S."/>
            <person name="Moore L.P."/>
            <person name="Eastman K.E."/>
            <person name="Scott K."/>
            <person name="Konkel Z."/>
            <person name="Mondo S.J."/>
            <person name="Kuo A."/>
            <person name="Hayes R.D."/>
            <person name="Haridas S."/>
            <person name="Andreopoulos B."/>
            <person name="Riley R."/>
            <person name="LaButti K."/>
            <person name="Pangilinan J."/>
            <person name="Lipzen A."/>
            <person name="Amirebrahimi M."/>
            <person name="Yan J."/>
            <person name="Adam C."/>
            <person name="Keymanesh K."/>
            <person name="Ng V."/>
            <person name="Louie K."/>
            <person name="Northen T."/>
            <person name="Drula E."/>
            <person name="Henrissat B."/>
            <person name="Hsieh H.M."/>
            <person name="Youens-Clark K."/>
            <person name="Lutzoni F."/>
            <person name="Miadlikowska J."/>
            <person name="Eastwood D.C."/>
            <person name="Hamelin R.C."/>
            <person name="Grigoriev I.V."/>
            <person name="U'Ren J.M."/>
        </authorList>
    </citation>
    <scope>NUCLEOTIDE SEQUENCE [LARGE SCALE GENOMIC DNA]</scope>
    <source>
        <strain evidence="1 2">ER1909</strain>
    </source>
</reference>
<dbReference type="Proteomes" id="UP001497680">
    <property type="component" value="Unassembled WGS sequence"/>
</dbReference>
<gene>
    <name evidence="1" type="ORF">F4821DRAFT_276055</name>
</gene>
<keyword evidence="2" id="KW-1185">Reference proteome</keyword>
<evidence type="ECO:0000313" key="2">
    <source>
        <dbReference type="Proteomes" id="UP001497680"/>
    </source>
</evidence>
<evidence type="ECO:0000313" key="1">
    <source>
        <dbReference type="EMBL" id="KAI6080409.1"/>
    </source>
</evidence>
<dbReference type="EMBL" id="MU394446">
    <property type="protein sequence ID" value="KAI6080409.1"/>
    <property type="molecule type" value="Genomic_DNA"/>
</dbReference>